<organism evidence="1 2">
    <name type="scientific">Mucuna pruriens</name>
    <name type="common">Velvet bean</name>
    <name type="synonym">Dolichos pruriens</name>
    <dbReference type="NCBI Taxonomy" id="157652"/>
    <lineage>
        <taxon>Eukaryota</taxon>
        <taxon>Viridiplantae</taxon>
        <taxon>Streptophyta</taxon>
        <taxon>Embryophyta</taxon>
        <taxon>Tracheophyta</taxon>
        <taxon>Spermatophyta</taxon>
        <taxon>Magnoliopsida</taxon>
        <taxon>eudicotyledons</taxon>
        <taxon>Gunneridae</taxon>
        <taxon>Pentapetalae</taxon>
        <taxon>rosids</taxon>
        <taxon>fabids</taxon>
        <taxon>Fabales</taxon>
        <taxon>Fabaceae</taxon>
        <taxon>Papilionoideae</taxon>
        <taxon>50 kb inversion clade</taxon>
        <taxon>NPAAA clade</taxon>
        <taxon>indigoferoid/millettioid clade</taxon>
        <taxon>Phaseoleae</taxon>
        <taxon>Mucuna</taxon>
    </lineage>
</organism>
<sequence>MLLQAPDGESLRQWDPACFPIVEHPQKNGQAKSANKVITKRITKKVEELSQVLWNYHTTLYSTTQETPFRLTFDIEAVILVEIREPSPKTALFQHAQNEEEMQVNLDLLQEAHEVAHIKEYATKACVAR</sequence>
<protein>
    <recommendedName>
        <fullName evidence="3">Integrase catalytic domain-containing protein</fullName>
    </recommendedName>
</protein>
<feature type="non-terminal residue" evidence="1">
    <location>
        <position position="1"/>
    </location>
</feature>
<dbReference type="Gene3D" id="3.30.420.10">
    <property type="entry name" value="Ribonuclease H-like superfamily/Ribonuclease H"/>
    <property type="match status" value="1"/>
</dbReference>
<evidence type="ECO:0000313" key="2">
    <source>
        <dbReference type="Proteomes" id="UP000257109"/>
    </source>
</evidence>
<dbReference type="PANTHER" id="PTHR48475">
    <property type="entry name" value="RIBONUCLEASE H"/>
    <property type="match status" value="1"/>
</dbReference>
<dbReference type="PANTHER" id="PTHR48475:SF2">
    <property type="entry name" value="RIBONUCLEASE H"/>
    <property type="match status" value="1"/>
</dbReference>
<dbReference type="AlphaFoldDB" id="A0A371FAC3"/>
<dbReference type="OrthoDB" id="1739513at2759"/>
<evidence type="ECO:0000313" key="1">
    <source>
        <dbReference type="EMBL" id="RDX75240.1"/>
    </source>
</evidence>
<dbReference type="GO" id="GO:0003676">
    <property type="term" value="F:nucleic acid binding"/>
    <property type="evidence" value="ECO:0007669"/>
    <property type="project" value="InterPro"/>
</dbReference>
<evidence type="ECO:0008006" key="3">
    <source>
        <dbReference type="Google" id="ProtNLM"/>
    </source>
</evidence>
<keyword evidence="2" id="KW-1185">Reference proteome</keyword>
<name>A0A371FAC3_MUCPR</name>
<dbReference type="Proteomes" id="UP000257109">
    <property type="component" value="Unassembled WGS sequence"/>
</dbReference>
<dbReference type="InterPro" id="IPR036397">
    <property type="entry name" value="RNaseH_sf"/>
</dbReference>
<accession>A0A371FAC3</accession>
<proteinExistence type="predicted"/>
<reference evidence="1" key="1">
    <citation type="submission" date="2018-05" db="EMBL/GenBank/DDBJ databases">
        <title>Draft genome of Mucuna pruriens seed.</title>
        <authorList>
            <person name="Nnadi N.E."/>
            <person name="Vos R."/>
            <person name="Hasami M.H."/>
            <person name="Devisetty U.K."/>
            <person name="Aguiy J.C."/>
        </authorList>
    </citation>
    <scope>NUCLEOTIDE SEQUENCE [LARGE SCALE GENOMIC DNA]</scope>
    <source>
        <strain evidence="1">JCA_2017</strain>
    </source>
</reference>
<comment type="caution">
    <text evidence="1">The sequence shown here is derived from an EMBL/GenBank/DDBJ whole genome shotgun (WGS) entry which is preliminary data.</text>
</comment>
<dbReference type="EMBL" id="QJKJ01009890">
    <property type="protein sequence ID" value="RDX75240.1"/>
    <property type="molecule type" value="Genomic_DNA"/>
</dbReference>
<gene>
    <name evidence="1" type="ORF">CR513_44906</name>
</gene>